<dbReference type="Pfam" id="PF19054">
    <property type="entry name" value="DUF5753"/>
    <property type="match status" value="1"/>
</dbReference>
<dbReference type="PROSITE" id="PS50943">
    <property type="entry name" value="HTH_CROC1"/>
    <property type="match status" value="1"/>
</dbReference>
<protein>
    <submittedName>
        <fullName evidence="2">Helix-turn-helix domain-containing protein</fullName>
    </submittedName>
</protein>
<evidence type="ECO:0000313" key="3">
    <source>
        <dbReference type="Proteomes" id="UP000198280"/>
    </source>
</evidence>
<dbReference type="InterPro" id="IPR001387">
    <property type="entry name" value="Cro/C1-type_HTH"/>
</dbReference>
<feature type="domain" description="HTH cro/C1-type" evidence="1">
    <location>
        <begin position="16"/>
        <end position="70"/>
    </location>
</feature>
<dbReference type="Pfam" id="PF13560">
    <property type="entry name" value="HTH_31"/>
    <property type="match status" value="1"/>
</dbReference>
<dbReference type="SUPFAM" id="SSF47413">
    <property type="entry name" value="lambda repressor-like DNA-binding domains"/>
    <property type="match status" value="1"/>
</dbReference>
<evidence type="ECO:0000259" key="1">
    <source>
        <dbReference type="PROSITE" id="PS50943"/>
    </source>
</evidence>
<dbReference type="GO" id="GO:0003677">
    <property type="term" value="F:DNA binding"/>
    <property type="evidence" value="ECO:0007669"/>
    <property type="project" value="InterPro"/>
</dbReference>
<dbReference type="CDD" id="cd00093">
    <property type="entry name" value="HTH_XRE"/>
    <property type="match status" value="1"/>
</dbReference>
<dbReference type="AlphaFoldDB" id="A0A239G3Z3"/>
<dbReference type="OrthoDB" id="5177725at2"/>
<evidence type="ECO:0000313" key="2">
    <source>
        <dbReference type="EMBL" id="SNS63851.1"/>
    </source>
</evidence>
<reference evidence="2 3" key="1">
    <citation type="submission" date="2017-06" db="EMBL/GenBank/DDBJ databases">
        <authorList>
            <person name="Kim H.J."/>
            <person name="Triplett B.A."/>
        </authorList>
    </citation>
    <scope>NUCLEOTIDE SEQUENCE [LARGE SCALE GENOMIC DNA]</scope>
    <source>
        <strain evidence="2 3">CGMCC 4.1858</strain>
    </source>
</reference>
<organism evidence="2 3">
    <name type="scientific">Actinacidiphila glaucinigra</name>
    <dbReference type="NCBI Taxonomy" id="235986"/>
    <lineage>
        <taxon>Bacteria</taxon>
        <taxon>Bacillati</taxon>
        <taxon>Actinomycetota</taxon>
        <taxon>Actinomycetes</taxon>
        <taxon>Kitasatosporales</taxon>
        <taxon>Streptomycetaceae</taxon>
        <taxon>Actinacidiphila</taxon>
    </lineage>
</organism>
<dbReference type="RefSeq" id="WP_089224664.1">
    <property type="nucleotide sequence ID" value="NZ_FZOF01000007.1"/>
</dbReference>
<proteinExistence type="predicted"/>
<dbReference type="SMART" id="SM00530">
    <property type="entry name" value="HTH_XRE"/>
    <property type="match status" value="1"/>
</dbReference>
<dbReference type="InterPro" id="IPR043917">
    <property type="entry name" value="DUF5753"/>
</dbReference>
<accession>A0A239G3Z3</accession>
<sequence>MQQVPAVRRRKIGSELRRLRDTAGLTSGEAAQRLGWHQSKVSRIETGRSGVRPEDVTALLDVYEVRDQRLREMLAALAGEGDRRGWWHEFREELPSAYRDFISLETDACRARTLETTVVPGLLQTPDYARELTRSVLPQFGPRQIATLVQVRMARQAVLRAEPPLELWAVLDEAVLRRSVGGPGVMAAQLSHLVELGSLPHVHLQVLPFSAGGHIGVTGPFVIFSFPRIADLDVVVLDHLTSSLYLDQHEDVRAYGAAFNRLRSHALSSEQSLSFISGIRKGA</sequence>
<gene>
    <name evidence="2" type="ORF">SAMN05216252_107219</name>
</gene>
<dbReference type="InterPro" id="IPR010982">
    <property type="entry name" value="Lambda_DNA-bd_dom_sf"/>
</dbReference>
<dbReference type="Gene3D" id="1.10.260.40">
    <property type="entry name" value="lambda repressor-like DNA-binding domains"/>
    <property type="match status" value="1"/>
</dbReference>
<name>A0A239G3Z3_9ACTN</name>
<keyword evidence="3" id="KW-1185">Reference proteome</keyword>
<dbReference type="Proteomes" id="UP000198280">
    <property type="component" value="Unassembled WGS sequence"/>
</dbReference>
<dbReference type="EMBL" id="FZOF01000007">
    <property type="protein sequence ID" value="SNS63851.1"/>
    <property type="molecule type" value="Genomic_DNA"/>
</dbReference>